<comment type="caution">
    <text evidence="8">The sequence shown here is derived from an EMBL/GenBank/DDBJ whole genome shotgun (WGS) entry which is preliminary data.</text>
</comment>
<evidence type="ECO:0008006" key="10">
    <source>
        <dbReference type="Google" id="ProtNLM"/>
    </source>
</evidence>
<evidence type="ECO:0000256" key="1">
    <source>
        <dbReference type="ARBA" id="ARBA00006620"/>
    </source>
</evidence>
<comment type="similarity">
    <text evidence="1">Belongs to the HicA mRNA interferase family.</text>
</comment>
<protein>
    <recommendedName>
        <fullName evidence="10">YcfA family protein</fullName>
    </recommendedName>
</protein>
<evidence type="ECO:0000256" key="6">
    <source>
        <dbReference type="ARBA" id="ARBA00022884"/>
    </source>
</evidence>
<keyword evidence="7" id="KW-0346">Stress response</keyword>
<evidence type="ECO:0000313" key="8">
    <source>
        <dbReference type="EMBL" id="KKU89234.1"/>
    </source>
</evidence>
<dbReference type="GO" id="GO:0003729">
    <property type="term" value="F:mRNA binding"/>
    <property type="evidence" value="ECO:0007669"/>
    <property type="project" value="InterPro"/>
</dbReference>
<name>A0A0G1U5B5_9BACT</name>
<dbReference type="EMBL" id="LCPC01000015">
    <property type="protein sequence ID" value="KKU89234.1"/>
    <property type="molecule type" value="Genomic_DNA"/>
</dbReference>
<keyword evidence="5" id="KW-0378">Hydrolase</keyword>
<evidence type="ECO:0000256" key="3">
    <source>
        <dbReference type="ARBA" id="ARBA00022722"/>
    </source>
</evidence>
<keyword evidence="3" id="KW-0540">Nuclease</keyword>
<dbReference type="InterPro" id="IPR012933">
    <property type="entry name" value="HicA_mRNA_interferase"/>
</dbReference>
<evidence type="ECO:0000256" key="7">
    <source>
        <dbReference type="ARBA" id="ARBA00023016"/>
    </source>
</evidence>
<reference evidence="8 9" key="1">
    <citation type="journal article" date="2015" name="Nature">
        <title>rRNA introns, odd ribosomes, and small enigmatic genomes across a large radiation of phyla.</title>
        <authorList>
            <person name="Brown C.T."/>
            <person name="Hug L.A."/>
            <person name="Thomas B.C."/>
            <person name="Sharon I."/>
            <person name="Castelle C.J."/>
            <person name="Singh A."/>
            <person name="Wilkins M.J."/>
            <person name="Williams K.H."/>
            <person name="Banfield J.F."/>
        </authorList>
    </citation>
    <scope>NUCLEOTIDE SEQUENCE [LARGE SCALE GENOMIC DNA]</scope>
</reference>
<dbReference type="GO" id="GO:0016787">
    <property type="term" value="F:hydrolase activity"/>
    <property type="evidence" value="ECO:0007669"/>
    <property type="project" value="UniProtKB-KW"/>
</dbReference>
<proteinExistence type="inferred from homology"/>
<keyword evidence="6" id="KW-0694">RNA-binding</keyword>
<keyword evidence="4" id="KW-0255">Endonuclease</keyword>
<dbReference type="AlphaFoldDB" id="A0A0G1U5B5"/>
<dbReference type="SUPFAM" id="SSF54786">
    <property type="entry name" value="YcfA/nrd intein domain"/>
    <property type="match status" value="1"/>
</dbReference>
<dbReference type="InterPro" id="IPR038570">
    <property type="entry name" value="HicA_sf"/>
</dbReference>
<keyword evidence="2" id="KW-1277">Toxin-antitoxin system</keyword>
<sequence length="64" mass="7099">MPANISWRKLVQKFRALKFDGPYSGGRHLFMIKGKLKVHIPNSHQGDASVGLVNEILRQAGVGE</sequence>
<evidence type="ECO:0000256" key="5">
    <source>
        <dbReference type="ARBA" id="ARBA00022801"/>
    </source>
</evidence>
<dbReference type="GO" id="GO:0004519">
    <property type="term" value="F:endonuclease activity"/>
    <property type="evidence" value="ECO:0007669"/>
    <property type="project" value="UniProtKB-KW"/>
</dbReference>
<dbReference type="Pfam" id="PF07927">
    <property type="entry name" value="HicA_toxin"/>
    <property type="match status" value="1"/>
</dbReference>
<gene>
    <name evidence="8" type="ORF">UY20_C0015G0006</name>
</gene>
<evidence type="ECO:0000313" key="9">
    <source>
        <dbReference type="Proteomes" id="UP000034403"/>
    </source>
</evidence>
<organism evidence="8 9">
    <name type="scientific">Candidatus Yanofskybacteria bacterium GW2011_GWA1_48_10</name>
    <dbReference type="NCBI Taxonomy" id="1619022"/>
    <lineage>
        <taxon>Bacteria</taxon>
        <taxon>Candidatus Yanofskyibacteriota</taxon>
    </lineage>
</organism>
<dbReference type="Proteomes" id="UP000034403">
    <property type="component" value="Unassembled WGS sequence"/>
</dbReference>
<dbReference type="Gene3D" id="3.30.920.30">
    <property type="entry name" value="Hypothetical protein"/>
    <property type="match status" value="1"/>
</dbReference>
<evidence type="ECO:0000256" key="2">
    <source>
        <dbReference type="ARBA" id="ARBA00022649"/>
    </source>
</evidence>
<accession>A0A0G1U5B5</accession>
<evidence type="ECO:0000256" key="4">
    <source>
        <dbReference type="ARBA" id="ARBA00022759"/>
    </source>
</evidence>